<sequence>MSLTKYTLDRIEDGYAVFLKYPEEEEQEQLIILQSAINKPVQVGDRVLIEEIDDFYQIEILKEETEQKKTEIQSLMDRLRKKNQ</sequence>
<reference evidence="2" key="1">
    <citation type="submission" date="2015-07" db="EMBL/GenBank/DDBJ databases">
        <authorList>
            <consortium name="Consortium for Microbial Forensics and Genomics (microFORGE)"/>
            <person name="Knight B.M."/>
            <person name="Roberts D.P."/>
            <person name="Lin D."/>
            <person name="Hari K."/>
            <person name="Fletcher J."/>
            <person name="Melcher U."/>
            <person name="Blagden T."/>
            <person name="Winegar R.A."/>
        </authorList>
    </citation>
    <scope>NUCLEOTIDE SEQUENCE [LARGE SCALE GENOMIC DNA]</scope>
    <source>
        <strain evidence="2">DSM 23493</strain>
    </source>
</reference>
<dbReference type="AlphaFoldDB" id="A0A0K9F1U9"/>
<protein>
    <recommendedName>
        <fullName evidence="3">DUF3006 domain-containing protein</fullName>
    </recommendedName>
</protein>
<comment type="caution">
    <text evidence="1">The sequence shown here is derived from an EMBL/GenBank/DDBJ whole genome shotgun (WGS) entry which is preliminary data.</text>
</comment>
<organism evidence="1 2">
    <name type="scientific">Lysinibacillus xylanilyticus</name>
    <dbReference type="NCBI Taxonomy" id="582475"/>
    <lineage>
        <taxon>Bacteria</taxon>
        <taxon>Bacillati</taxon>
        <taxon>Bacillota</taxon>
        <taxon>Bacilli</taxon>
        <taxon>Bacillales</taxon>
        <taxon>Bacillaceae</taxon>
        <taxon>Lysinibacillus</taxon>
    </lineage>
</organism>
<name>A0A0K9F1U9_9BACI</name>
<dbReference type="PATRIC" id="fig|582475.4.peg.4608"/>
<evidence type="ECO:0008006" key="3">
    <source>
        <dbReference type="Google" id="ProtNLM"/>
    </source>
</evidence>
<dbReference type="GeneID" id="96601127"/>
<proteinExistence type="predicted"/>
<dbReference type="EMBL" id="LFXJ01000013">
    <property type="protein sequence ID" value="KMY28161.1"/>
    <property type="molecule type" value="Genomic_DNA"/>
</dbReference>
<dbReference type="Pfam" id="PF11213">
    <property type="entry name" value="DUF3006"/>
    <property type="match status" value="1"/>
</dbReference>
<evidence type="ECO:0000313" key="2">
    <source>
        <dbReference type="Proteomes" id="UP000037326"/>
    </source>
</evidence>
<dbReference type="RefSeq" id="WP_049668919.1">
    <property type="nucleotide sequence ID" value="NZ_LFXJ01000013.1"/>
</dbReference>
<evidence type="ECO:0000313" key="1">
    <source>
        <dbReference type="EMBL" id="KMY28161.1"/>
    </source>
</evidence>
<gene>
    <name evidence="1" type="ORF">ACZ11_23240</name>
</gene>
<dbReference type="InterPro" id="IPR021377">
    <property type="entry name" value="DUF3006"/>
</dbReference>
<accession>A0A0K9F1U9</accession>
<dbReference type="Proteomes" id="UP000037326">
    <property type="component" value="Unassembled WGS sequence"/>
</dbReference>